<proteinExistence type="predicted"/>
<gene>
    <name evidence="1" type="ORF">S01H4_20092</name>
</gene>
<name>X0YWU2_9ZZZZ</name>
<protein>
    <submittedName>
        <fullName evidence="1">Uncharacterized protein</fullName>
    </submittedName>
</protein>
<sequence>MGTQAKAAFDVTTPVTPVEWRTSIVEYPNHTLKQNRNYQAGFVLSDRFGRTTSTLLSNAAIASTGTVSQLSTVYSAYNDNTVDIGAWPGDALYVQVNETINEVPVAPTLYPGTYVGDPTLSTYNPLGFNTWKIVVKQQEQDYYNVYLPGILAAYPESATQEIGLTSHVVLFNDNINKVPRDLAEVGPDQKQFRSSVQLFGRVQNTDLTINGFATPTTDLGVVNQQYYPSRFSDTVSTIQDEFGLFNVDLTVAFPPNLTSSFYEAESNPLIGRISTTKKIGQVNPTLPPGTYSIENLAVYETEP</sequence>
<comment type="caution">
    <text evidence="1">The sequence shown here is derived from an EMBL/GenBank/DDBJ whole genome shotgun (WGS) entry which is preliminary data.</text>
</comment>
<reference evidence="1" key="1">
    <citation type="journal article" date="2014" name="Front. Microbiol.">
        <title>High frequency of phylogenetically diverse reductive dehalogenase-homologous genes in deep subseafloor sedimentary metagenomes.</title>
        <authorList>
            <person name="Kawai M."/>
            <person name="Futagami T."/>
            <person name="Toyoda A."/>
            <person name="Takaki Y."/>
            <person name="Nishi S."/>
            <person name="Hori S."/>
            <person name="Arai W."/>
            <person name="Tsubouchi T."/>
            <person name="Morono Y."/>
            <person name="Uchiyama I."/>
            <person name="Ito T."/>
            <person name="Fujiyama A."/>
            <person name="Inagaki F."/>
            <person name="Takami H."/>
        </authorList>
    </citation>
    <scope>NUCLEOTIDE SEQUENCE</scope>
    <source>
        <strain evidence="1">Expedition CK06-06</strain>
    </source>
</reference>
<accession>X0YWU2</accession>
<dbReference type="AlphaFoldDB" id="X0YWU2"/>
<dbReference type="EMBL" id="BART01009007">
    <property type="protein sequence ID" value="GAG61339.1"/>
    <property type="molecule type" value="Genomic_DNA"/>
</dbReference>
<organism evidence="1">
    <name type="scientific">marine sediment metagenome</name>
    <dbReference type="NCBI Taxonomy" id="412755"/>
    <lineage>
        <taxon>unclassified sequences</taxon>
        <taxon>metagenomes</taxon>
        <taxon>ecological metagenomes</taxon>
    </lineage>
</organism>
<evidence type="ECO:0000313" key="1">
    <source>
        <dbReference type="EMBL" id="GAG61339.1"/>
    </source>
</evidence>
<feature type="non-terminal residue" evidence="1">
    <location>
        <position position="303"/>
    </location>
</feature>